<sequence length="154" mass="17998">MDSLDEAEARQILSERHYCDDAEADDWKLLDKPQGAFNFEQGLVTDSGKGTGLVVQLNFYRSSDTGLITLKMSVFRHMKKQPKARVYQLQITTKSYNPDNWHDQAHEHLGDARNPVPEWKSWRTFHDVFAFFCQRTNIEFRPALEDPEQLRLQP</sequence>
<proteinExistence type="predicted"/>
<name>A0A7T2VYW2_DELAC</name>
<gene>
    <name evidence="1" type="ORF">I6G66_19070</name>
</gene>
<accession>A0A7T2VYW2</accession>
<evidence type="ECO:0000313" key="1">
    <source>
        <dbReference type="EMBL" id="QPS06410.1"/>
    </source>
</evidence>
<evidence type="ECO:0000313" key="2">
    <source>
        <dbReference type="Proteomes" id="UP000594778"/>
    </source>
</evidence>
<dbReference type="EMBL" id="CP065668">
    <property type="protein sequence ID" value="QPS06410.1"/>
    <property type="molecule type" value="Genomic_DNA"/>
</dbReference>
<reference evidence="1 2" key="1">
    <citation type="submission" date="2020-12" db="EMBL/GenBank/DDBJ databases">
        <title>FDA dAtabase for Regulatory Grade micrObial Sequences (FDA-ARGOS): Supporting development and validation of Infectious Disease Dx tests.</title>
        <authorList>
            <person name="Sproer C."/>
            <person name="Gronow S."/>
            <person name="Severitt S."/>
            <person name="Schroder I."/>
            <person name="Tallon L."/>
            <person name="Sadzewicz L."/>
            <person name="Zhao X."/>
            <person name="Boylan J."/>
            <person name="Ott S."/>
            <person name="Bowen H."/>
            <person name="Vavikolanu K."/>
            <person name="Mehta A."/>
            <person name="Aluvathingal J."/>
            <person name="Nadendla S."/>
            <person name="Lowell S."/>
            <person name="Myers T."/>
            <person name="Yan Y."/>
            <person name="Sichtig H."/>
        </authorList>
    </citation>
    <scope>NUCLEOTIDE SEQUENCE [LARGE SCALE GENOMIC DNA]</scope>
    <source>
        <strain evidence="1 2">FDAARGOS_909</strain>
    </source>
</reference>
<dbReference type="AlphaFoldDB" id="A0A7T2VYW2"/>
<dbReference type="Proteomes" id="UP000594778">
    <property type="component" value="Chromosome"/>
</dbReference>
<dbReference type="RefSeq" id="WP_016454004.1">
    <property type="nucleotide sequence ID" value="NZ_CP065668.1"/>
</dbReference>
<organism evidence="1 2">
    <name type="scientific">Delftia acidovorans</name>
    <name type="common">Pseudomonas acidovorans</name>
    <name type="synonym">Comamonas acidovorans</name>
    <dbReference type="NCBI Taxonomy" id="80866"/>
    <lineage>
        <taxon>Bacteria</taxon>
        <taxon>Pseudomonadati</taxon>
        <taxon>Pseudomonadota</taxon>
        <taxon>Betaproteobacteria</taxon>
        <taxon>Burkholderiales</taxon>
        <taxon>Comamonadaceae</taxon>
        <taxon>Delftia</taxon>
    </lineage>
</organism>
<protein>
    <submittedName>
        <fullName evidence="1">Uncharacterized protein</fullName>
    </submittedName>
</protein>